<sequence length="768" mass="89164">MKKYFELDPWNIIQDKLDSEDNRIAESIFSIGNGYMGQRANFEEDYSGETLQGSYMAGIYYPDKTRVGWWKNGYPEYFAKVLNSTNWIGIGVKIDGEALDIAKCKVKDFKRVLNMKHGYLYRTFTADIESGKKVKVEAKRFVSIVNKEIGAVKYSVTPLNFSGTIEFSPFLDGDIKNTDSNYDEKFWSEVSKKAENGRAMLTVKTKKLDFYLCSLMKYDILKQGKEYEYKAKTLEREKFVGNIAQVSAGENEEVAIIKYVSNVTSRDFKPEELAEAGEKILQKAYAKGYDELLSEQAKAWEEKWKESDIIIEGDVSAQQAIRFNIFQLNQTYTGEDDRLNIGPKGFTGEKYGGSTYWDTEAYCVPFYLATADKKIARNLLIYRYKQLEKAKENARKLGFKKGALYPMVTMNGEECHNEWEITFEEIHRNGAIAYAIYNYVNYTGDKAYLGEYGLDVLVEISRFWAERVNYSEQKHKYVILGVTGPNEYENNVSNNWYTNRIAAWTLEYTIEALGYVKDNEASRYDEIIKKLNLEETEMVKWKDIIENMYYPVNEELKIFLQQDGYMDKEQILVKDLDPKELPINQHWSWDRILRSCFIKQADVLQGLYFLQHLYDKDTIRRNFEFYEPRTVHESSLSPCIHSILAAKLNKEDKAYELYLRTARLDLDNYNNDTEDGCHITSMAGTWMSVVEGFGGLKVKNDMLTLEPFIPGKWDSFSFKVMFRDTLIKVSVSKDTIKINNESEKDIKVLVRNTPYVINALKSIIIYTE</sequence>
<dbReference type="GO" id="GO:0016787">
    <property type="term" value="F:hydrolase activity"/>
    <property type="evidence" value="ECO:0007669"/>
    <property type="project" value="UniProtKB-KW"/>
</dbReference>
<feature type="domain" description="Glycoside hydrolase family 65 central catalytic" evidence="2">
    <location>
        <begin position="322"/>
        <end position="687"/>
    </location>
</feature>
<dbReference type="InterPro" id="IPR005196">
    <property type="entry name" value="Glyco_hydro_65_N"/>
</dbReference>
<dbReference type="Proteomes" id="UP001623592">
    <property type="component" value="Unassembled WGS sequence"/>
</dbReference>
<dbReference type="Pfam" id="PF03636">
    <property type="entry name" value="Glyco_hydro_65N"/>
    <property type="match status" value="1"/>
</dbReference>
<gene>
    <name evidence="5" type="ORF">ACJDT4_20425</name>
</gene>
<evidence type="ECO:0000259" key="2">
    <source>
        <dbReference type="Pfam" id="PF03632"/>
    </source>
</evidence>
<dbReference type="InterPro" id="IPR011013">
    <property type="entry name" value="Gal_mutarotase_sf_dom"/>
</dbReference>
<name>A0ABW8TP64_9CLOT</name>
<evidence type="ECO:0000259" key="3">
    <source>
        <dbReference type="Pfam" id="PF03633"/>
    </source>
</evidence>
<comment type="similarity">
    <text evidence="1">Belongs to the glycosyl hydrolase 65 family.</text>
</comment>
<dbReference type="InterPro" id="IPR005194">
    <property type="entry name" value="Glyco_hydro_65_C"/>
</dbReference>
<dbReference type="InterPro" id="IPR012341">
    <property type="entry name" value="6hp_glycosidase-like_sf"/>
</dbReference>
<evidence type="ECO:0000259" key="4">
    <source>
        <dbReference type="Pfam" id="PF03636"/>
    </source>
</evidence>
<keyword evidence="5" id="KW-0378">Hydrolase</keyword>
<feature type="domain" description="Glycoside hydrolase family 65 C-terminal" evidence="3">
    <location>
        <begin position="696"/>
        <end position="756"/>
    </location>
</feature>
<dbReference type="InterPro" id="IPR008928">
    <property type="entry name" value="6-hairpin_glycosidase_sf"/>
</dbReference>
<evidence type="ECO:0000256" key="1">
    <source>
        <dbReference type="ARBA" id="ARBA00006768"/>
    </source>
</evidence>
<reference evidence="5 6" key="1">
    <citation type="submission" date="2024-11" db="EMBL/GenBank/DDBJ databases">
        <authorList>
            <person name="Heng Y.C."/>
            <person name="Lim A.C.H."/>
            <person name="Lee J.K.Y."/>
            <person name="Kittelmann S."/>
        </authorList>
    </citation>
    <scope>NUCLEOTIDE SEQUENCE [LARGE SCALE GENOMIC DNA]</scope>
    <source>
        <strain evidence="5 6">WILCCON 0114</strain>
    </source>
</reference>
<evidence type="ECO:0000313" key="5">
    <source>
        <dbReference type="EMBL" id="MFL0252779.1"/>
    </source>
</evidence>
<dbReference type="InterPro" id="IPR005195">
    <property type="entry name" value="Glyco_hydro_65_M"/>
</dbReference>
<comment type="caution">
    <text evidence="5">The sequence shown here is derived from an EMBL/GenBank/DDBJ whole genome shotgun (WGS) entry which is preliminary data.</text>
</comment>
<dbReference type="Gene3D" id="1.50.10.10">
    <property type="match status" value="1"/>
</dbReference>
<keyword evidence="6" id="KW-1185">Reference proteome</keyword>
<feature type="domain" description="Glycoside hydrolase family 65 N-terminal" evidence="4">
    <location>
        <begin position="14"/>
        <end position="266"/>
    </location>
</feature>
<protein>
    <submittedName>
        <fullName evidence="5">Glycoside hydrolase family 65 protein</fullName>
    </submittedName>
</protein>
<organism evidence="5 6">
    <name type="scientific">Clostridium neuense</name>
    <dbReference type="NCBI Taxonomy" id="1728934"/>
    <lineage>
        <taxon>Bacteria</taxon>
        <taxon>Bacillati</taxon>
        <taxon>Bacillota</taxon>
        <taxon>Clostridia</taxon>
        <taxon>Eubacteriales</taxon>
        <taxon>Clostridiaceae</taxon>
        <taxon>Clostridium</taxon>
    </lineage>
</organism>
<dbReference type="Pfam" id="PF03633">
    <property type="entry name" value="Glyco_hydro_65C"/>
    <property type="match status" value="1"/>
</dbReference>
<dbReference type="Gene3D" id="2.70.98.40">
    <property type="entry name" value="Glycoside hydrolase, family 65, N-terminal domain"/>
    <property type="match status" value="1"/>
</dbReference>
<dbReference type="PIRSF" id="PIRSF036289">
    <property type="entry name" value="Glycosyl_hydrolase_malt_phosph"/>
    <property type="match status" value="1"/>
</dbReference>
<dbReference type="InterPro" id="IPR037018">
    <property type="entry name" value="GH65_N"/>
</dbReference>
<proteinExistence type="inferred from homology"/>
<dbReference type="Gene3D" id="2.60.420.10">
    <property type="entry name" value="Maltose phosphorylase, domain 3"/>
    <property type="match status" value="1"/>
</dbReference>
<accession>A0ABW8TP64</accession>
<dbReference type="SUPFAM" id="SSF48208">
    <property type="entry name" value="Six-hairpin glycosidases"/>
    <property type="match status" value="1"/>
</dbReference>
<dbReference type="InterPro" id="IPR017045">
    <property type="entry name" value="Malt_Pase/Glycosyl_Hdrlase"/>
</dbReference>
<evidence type="ECO:0000313" key="6">
    <source>
        <dbReference type="Proteomes" id="UP001623592"/>
    </source>
</evidence>
<dbReference type="EMBL" id="JBJIAA010000020">
    <property type="protein sequence ID" value="MFL0252779.1"/>
    <property type="molecule type" value="Genomic_DNA"/>
</dbReference>
<dbReference type="Pfam" id="PF03632">
    <property type="entry name" value="Glyco_hydro_65m"/>
    <property type="match status" value="1"/>
</dbReference>
<dbReference type="NCBIfam" id="NF010380">
    <property type="entry name" value="PRK13807.1"/>
    <property type="match status" value="1"/>
</dbReference>
<dbReference type="PANTHER" id="PTHR11051">
    <property type="entry name" value="GLYCOSYL HYDROLASE-RELATED"/>
    <property type="match status" value="1"/>
</dbReference>
<dbReference type="PANTHER" id="PTHR11051:SF14">
    <property type="entry name" value="MALTOSE PHOSPHORYLASE"/>
    <property type="match status" value="1"/>
</dbReference>
<dbReference type="SUPFAM" id="SSF74650">
    <property type="entry name" value="Galactose mutarotase-like"/>
    <property type="match status" value="1"/>
</dbReference>
<dbReference type="RefSeq" id="WP_406789435.1">
    <property type="nucleotide sequence ID" value="NZ_JBJIAA010000020.1"/>
</dbReference>